<dbReference type="Pfam" id="PF13493">
    <property type="entry name" value="DUF4118"/>
    <property type="match status" value="1"/>
</dbReference>
<keyword evidence="17" id="KW-1185">Reference proteome</keyword>
<evidence type="ECO:0000256" key="1">
    <source>
        <dbReference type="ARBA" id="ARBA00000085"/>
    </source>
</evidence>
<keyword evidence="12 13" id="KW-0472">Membrane</keyword>
<feature type="domain" description="Signal transduction histidine kinase subgroup 2 dimerisation and phosphoacceptor" evidence="14">
    <location>
        <begin position="154"/>
        <end position="227"/>
    </location>
</feature>
<evidence type="ECO:0000256" key="12">
    <source>
        <dbReference type="ARBA" id="ARBA00023136"/>
    </source>
</evidence>
<evidence type="ECO:0000256" key="5">
    <source>
        <dbReference type="ARBA" id="ARBA00022679"/>
    </source>
</evidence>
<dbReference type="PANTHER" id="PTHR41523:SF8">
    <property type="entry name" value="ETHYLENE RESPONSE SENSOR PROTEIN"/>
    <property type="match status" value="1"/>
</dbReference>
<evidence type="ECO:0000313" key="17">
    <source>
        <dbReference type="Proteomes" id="UP000566813"/>
    </source>
</evidence>
<dbReference type="AlphaFoldDB" id="A0A7X1FTS3"/>
<dbReference type="Pfam" id="PF07568">
    <property type="entry name" value="HisKA_2"/>
    <property type="match status" value="1"/>
</dbReference>
<dbReference type="GO" id="GO:0000160">
    <property type="term" value="P:phosphorelay signal transduction system"/>
    <property type="evidence" value="ECO:0007669"/>
    <property type="project" value="UniProtKB-KW"/>
</dbReference>
<keyword evidence="8" id="KW-0418">Kinase</keyword>
<keyword evidence="11" id="KW-0902">Two-component regulatory system</keyword>
<feature type="transmembrane region" description="Helical" evidence="13">
    <location>
        <begin position="104"/>
        <end position="126"/>
    </location>
</feature>
<evidence type="ECO:0000256" key="13">
    <source>
        <dbReference type="SAM" id="Phobius"/>
    </source>
</evidence>
<dbReference type="GO" id="GO:0016020">
    <property type="term" value="C:membrane"/>
    <property type="evidence" value="ECO:0007669"/>
    <property type="project" value="UniProtKB-SubCell"/>
</dbReference>
<comment type="caution">
    <text evidence="16">The sequence shown here is derived from an EMBL/GenBank/DDBJ whole genome shotgun (WGS) entry which is preliminary data.</text>
</comment>
<evidence type="ECO:0000259" key="15">
    <source>
        <dbReference type="Pfam" id="PF13493"/>
    </source>
</evidence>
<dbReference type="Gene3D" id="3.30.565.10">
    <property type="entry name" value="Histidine kinase-like ATPase, C-terminal domain"/>
    <property type="match status" value="1"/>
</dbReference>
<evidence type="ECO:0000256" key="6">
    <source>
        <dbReference type="ARBA" id="ARBA00022692"/>
    </source>
</evidence>
<gene>
    <name evidence="16" type="ORF">H7F51_11805</name>
</gene>
<keyword evidence="6 13" id="KW-0812">Transmembrane</keyword>
<dbReference type="RefSeq" id="WP_185664499.1">
    <property type="nucleotide sequence ID" value="NZ_JACLAW010000008.1"/>
</dbReference>
<keyword evidence="9" id="KW-0067">ATP-binding</keyword>
<feature type="domain" description="Sensor protein KdpD transmembrane" evidence="15">
    <location>
        <begin position="33"/>
        <end position="133"/>
    </location>
</feature>
<dbReference type="InterPro" id="IPR038318">
    <property type="entry name" value="KdpD_sf"/>
</dbReference>
<dbReference type="EMBL" id="JACLAW010000008">
    <property type="protein sequence ID" value="MBC2666202.1"/>
    <property type="molecule type" value="Genomic_DNA"/>
</dbReference>
<keyword evidence="5" id="KW-0808">Transferase</keyword>
<accession>A0A7X1FTS3</accession>
<dbReference type="SUPFAM" id="SSF55874">
    <property type="entry name" value="ATPase domain of HSP90 chaperone/DNA topoisomerase II/histidine kinase"/>
    <property type="match status" value="1"/>
</dbReference>
<evidence type="ECO:0000256" key="10">
    <source>
        <dbReference type="ARBA" id="ARBA00022989"/>
    </source>
</evidence>
<comment type="subcellular location">
    <subcellularLocation>
        <location evidence="2">Membrane</location>
        <topology evidence="2">Multi-pass membrane protein</topology>
    </subcellularLocation>
</comment>
<evidence type="ECO:0000256" key="9">
    <source>
        <dbReference type="ARBA" id="ARBA00022840"/>
    </source>
</evidence>
<sequence>MSIESKSRVDQTRLIHWLSRLPLAQERPLVGFLFAVLCSLIALLLRWELDSTLPAGFPFVTFFPAVIASAFFFGLWPGIVSAVLCGLLSWYLFVPPVHSLSLAGGAGAAMALYAFVVVVDITLVHLMQRTFRQLDLERETSRQLADHREVLFRELQHRIGNNLQMVGALLSLQKRHVTDEEGRAALDEAGRRLRLIGQVQRQLYDPSVNRLGLGPFLGEITRDIVSSSGEARIEYVIEGGEGVAINPDSAIPLALIVAEAIANAIEHGIGPVGKGMLRLSIEHGNGHFLVHIENDGQPLPHNFDPAAFNSLGLRLANSLAAGRGGAFSLAPGGLGTRATVTMPLVAAPG</sequence>
<evidence type="ECO:0000259" key="14">
    <source>
        <dbReference type="Pfam" id="PF07568"/>
    </source>
</evidence>
<dbReference type="EC" id="2.7.13.3" evidence="3"/>
<name>A0A7X1FTS3_9SPHN</name>
<evidence type="ECO:0000313" key="16">
    <source>
        <dbReference type="EMBL" id="MBC2666202.1"/>
    </source>
</evidence>
<dbReference type="InterPro" id="IPR036890">
    <property type="entry name" value="HATPase_C_sf"/>
</dbReference>
<evidence type="ECO:0000256" key="3">
    <source>
        <dbReference type="ARBA" id="ARBA00012438"/>
    </source>
</evidence>
<keyword evidence="4" id="KW-0597">Phosphoprotein</keyword>
<evidence type="ECO:0000256" key="8">
    <source>
        <dbReference type="ARBA" id="ARBA00022777"/>
    </source>
</evidence>
<feature type="transmembrane region" description="Helical" evidence="13">
    <location>
        <begin position="59"/>
        <end position="92"/>
    </location>
</feature>
<reference evidence="16 17" key="1">
    <citation type="submission" date="2020-08" db="EMBL/GenBank/DDBJ databases">
        <title>The genome sequence of type strain Novosphingobium flavum NBRC 111647.</title>
        <authorList>
            <person name="Liu Y."/>
        </authorList>
    </citation>
    <scope>NUCLEOTIDE SEQUENCE [LARGE SCALE GENOMIC DNA]</scope>
    <source>
        <strain evidence="16 17">NBRC 111647</strain>
    </source>
</reference>
<keyword evidence="10 13" id="KW-1133">Transmembrane helix</keyword>
<dbReference type="Proteomes" id="UP000566813">
    <property type="component" value="Unassembled WGS sequence"/>
</dbReference>
<evidence type="ECO:0000256" key="4">
    <source>
        <dbReference type="ARBA" id="ARBA00022553"/>
    </source>
</evidence>
<evidence type="ECO:0000256" key="2">
    <source>
        <dbReference type="ARBA" id="ARBA00004141"/>
    </source>
</evidence>
<comment type="catalytic activity">
    <reaction evidence="1">
        <text>ATP + protein L-histidine = ADP + protein N-phospho-L-histidine.</text>
        <dbReference type="EC" id="2.7.13.3"/>
    </reaction>
</comment>
<protein>
    <recommendedName>
        <fullName evidence="3">histidine kinase</fullName>
        <ecNumber evidence="3">2.7.13.3</ecNumber>
    </recommendedName>
</protein>
<dbReference type="PANTHER" id="PTHR41523">
    <property type="entry name" value="TWO-COMPONENT SYSTEM SENSOR PROTEIN"/>
    <property type="match status" value="1"/>
</dbReference>
<dbReference type="InterPro" id="IPR025201">
    <property type="entry name" value="KdpD_TM"/>
</dbReference>
<dbReference type="Gene3D" id="1.20.120.620">
    <property type="entry name" value="Backbone structure of the membrane domain of e. Coli histidine kinase receptor kdpd"/>
    <property type="match status" value="1"/>
</dbReference>
<evidence type="ECO:0000256" key="11">
    <source>
        <dbReference type="ARBA" id="ARBA00023012"/>
    </source>
</evidence>
<dbReference type="GO" id="GO:0004673">
    <property type="term" value="F:protein histidine kinase activity"/>
    <property type="evidence" value="ECO:0007669"/>
    <property type="project" value="UniProtKB-EC"/>
</dbReference>
<keyword evidence="7" id="KW-0547">Nucleotide-binding</keyword>
<dbReference type="InterPro" id="IPR011495">
    <property type="entry name" value="Sig_transdc_His_kin_sub2_dim/P"/>
</dbReference>
<proteinExistence type="predicted"/>
<feature type="transmembrane region" description="Helical" evidence="13">
    <location>
        <begin position="29"/>
        <end position="47"/>
    </location>
</feature>
<evidence type="ECO:0000256" key="7">
    <source>
        <dbReference type="ARBA" id="ARBA00022741"/>
    </source>
</evidence>
<organism evidence="16 17">
    <name type="scientific">Novosphingobium flavum</name>
    <dbReference type="NCBI Taxonomy" id="1778672"/>
    <lineage>
        <taxon>Bacteria</taxon>
        <taxon>Pseudomonadati</taxon>
        <taxon>Pseudomonadota</taxon>
        <taxon>Alphaproteobacteria</taxon>
        <taxon>Sphingomonadales</taxon>
        <taxon>Sphingomonadaceae</taxon>
        <taxon>Novosphingobium</taxon>
    </lineage>
</organism>
<dbReference type="GO" id="GO:0005524">
    <property type="term" value="F:ATP binding"/>
    <property type="evidence" value="ECO:0007669"/>
    <property type="project" value="UniProtKB-KW"/>
</dbReference>